<dbReference type="GO" id="GO:0004252">
    <property type="term" value="F:serine-type endopeptidase activity"/>
    <property type="evidence" value="ECO:0007669"/>
    <property type="project" value="InterPro"/>
</dbReference>
<feature type="signal peptide" evidence="1">
    <location>
        <begin position="1"/>
        <end position="21"/>
    </location>
</feature>
<reference evidence="4" key="3">
    <citation type="submission" date="2014-09" db="EMBL/GenBank/DDBJ databases">
        <authorList>
            <person name="Magalhaes I.L.F."/>
            <person name="Oliveira U."/>
            <person name="Santos F.R."/>
            <person name="Vidigal T.H.D.A."/>
            <person name="Brescovit A.D."/>
            <person name="Santos A.J."/>
        </authorList>
    </citation>
    <scope>NUCLEOTIDE SEQUENCE</scope>
</reference>
<keyword evidence="1" id="KW-0732">Signal</keyword>
<protein>
    <submittedName>
        <fullName evidence="3">Trypsin</fullName>
    </submittedName>
</protein>
<gene>
    <name evidence="3" type="primary">TRYP_7</name>
    <name evidence="3" type="ORF">CM83_100239</name>
</gene>
<feature type="chain" id="PRO_5015034001" evidence="1">
    <location>
        <begin position="22"/>
        <end position="175"/>
    </location>
</feature>
<dbReference type="GO" id="GO:0006508">
    <property type="term" value="P:proteolysis"/>
    <property type="evidence" value="ECO:0007669"/>
    <property type="project" value="InterPro"/>
</dbReference>
<sequence length="175" mass="20113">MKQHGIHCVCVYLCILASVVALKRTKRILGGRPLWEHVYYNTQFVVSLLKTHACTSDQFDHSLFECRNSHFCGGSLITADFVLTACHCLTYDHWYAKDILPPRKKNLTLGDIPPYIDDRIHNRPRKEGDPLVQRIGVSFKHTLHNDIAIFAGHPSRKRSTQRRHAAKIFFAPPLR</sequence>
<evidence type="ECO:0000313" key="4">
    <source>
        <dbReference type="EMBL" id="JAG61371.1"/>
    </source>
</evidence>
<evidence type="ECO:0000313" key="3">
    <source>
        <dbReference type="EMBL" id="JAG31633.1"/>
    </source>
</evidence>
<reference evidence="3" key="1">
    <citation type="journal article" date="2014" name="PLoS ONE">
        <title>Transcriptome-Based Identification of ABC Transporters in the Western Tarnished Plant Bug Lygus hesperus.</title>
        <authorList>
            <person name="Hull J.J."/>
            <person name="Chaney K."/>
            <person name="Geib S.M."/>
            <person name="Fabrick J.A."/>
            <person name="Brent C.S."/>
            <person name="Walsh D."/>
            <person name="Lavine L.C."/>
        </authorList>
    </citation>
    <scope>NUCLEOTIDE SEQUENCE</scope>
</reference>
<dbReference type="InterPro" id="IPR001254">
    <property type="entry name" value="Trypsin_dom"/>
</dbReference>
<dbReference type="InterPro" id="IPR009003">
    <property type="entry name" value="Peptidase_S1_PA"/>
</dbReference>
<feature type="domain" description="Peptidase S1" evidence="2">
    <location>
        <begin position="67"/>
        <end position="91"/>
    </location>
</feature>
<name>A0A0A9YKM2_LYGHE</name>
<dbReference type="AlphaFoldDB" id="A0A0A9YKM2"/>
<dbReference type="EMBL" id="GBHO01011971">
    <property type="protein sequence ID" value="JAG31633.1"/>
    <property type="molecule type" value="Transcribed_RNA"/>
</dbReference>
<dbReference type="InterPro" id="IPR043504">
    <property type="entry name" value="Peptidase_S1_PA_chymotrypsin"/>
</dbReference>
<dbReference type="Pfam" id="PF00089">
    <property type="entry name" value="Trypsin"/>
    <property type="match status" value="1"/>
</dbReference>
<evidence type="ECO:0000256" key="1">
    <source>
        <dbReference type="SAM" id="SignalP"/>
    </source>
</evidence>
<evidence type="ECO:0000259" key="2">
    <source>
        <dbReference type="Pfam" id="PF00089"/>
    </source>
</evidence>
<proteinExistence type="predicted"/>
<dbReference type="SUPFAM" id="SSF50494">
    <property type="entry name" value="Trypsin-like serine proteases"/>
    <property type="match status" value="1"/>
</dbReference>
<accession>A0A0A9YKM2</accession>
<reference evidence="3" key="2">
    <citation type="submission" date="2014-07" db="EMBL/GenBank/DDBJ databases">
        <authorList>
            <person name="Hull J."/>
        </authorList>
    </citation>
    <scope>NUCLEOTIDE SEQUENCE</scope>
</reference>
<dbReference type="EMBL" id="GBRD01004450">
    <property type="protein sequence ID" value="JAG61371.1"/>
    <property type="molecule type" value="Transcribed_RNA"/>
</dbReference>
<organism evidence="3">
    <name type="scientific">Lygus hesperus</name>
    <name type="common">Western plant bug</name>
    <dbReference type="NCBI Taxonomy" id="30085"/>
    <lineage>
        <taxon>Eukaryota</taxon>
        <taxon>Metazoa</taxon>
        <taxon>Ecdysozoa</taxon>
        <taxon>Arthropoda</taxon>
        <taxon>Hexapoda</taxon>
        <taxon>Insecta</taxon>
        <taxon>Pterygota</taxon>
        <taxon>Neoptera</taxon>
        <taxon>Paraneoptera</taxon>
        <taxon>Hemiptera</taxon>
        <taxon>Heteroptera</taxon>
        <taxon>Panheteroptera</taxon>
        <taxon>Cimicomorpha</taxon>
        <taxon>Miridae</taxon>
        <taxon>Mirini</taxon>
        <taxon>Lygus</taxon>
    </lineage>
</organism>
<dbReference type="Gene3D" id="2.40.10.10">
    <property type="entry name" value="Trypsin-like serine proteases"/>
    <property type="match status" value="1"/>
</dbReference>